<gene>
    <name evidence="1" type="primary">KOG1_2</name>
    <name evidence="1" type="ORF">FBU59_006703</name>
</gene>
<reference evidence="1" key="1">
    <citation type="submission" date="2022-07" db="EMBL/GenBank/DDBJ databases">
        <title>Phylogenomic reconstructions and comparative analyses of Kickxellomycotina fungi.</title>
        <authorList>
            <person name="Reynolds N.K."/>
            <person name="Stajich J.E."/>
            <person name="Barry K."/>
            <person name="Grigoriev I.V."/>
            <person name="Crous P."/>
            <person name="Smith M.E."/>
        </authorList>
    </citation>
    <scope>NUCLEOTIDE SEQUENCE</scope>
    <source>
        <strain evidence="1">NRRL 5244</strain>
    </source>
</reference>
<organism evidence="1 2">
    <name type="scientific">Linderina macrospora</name>
    <dbReference type="NCBI Taxonomy" id="4868"/>
    <lineage>
        <taxon>Eukaryota</taxon>
        <taxon>Fungi</taxon>
        <taxon>Fungi incertae sedis</taxon>
        <taxon>Zoopagomycota</taxon>
        <taxon>Kickxellomycotina</taxon>
        <taxon>Kickxellomycetes</taxon>
        <taxon>Kickxellales</taxon>
        <taxon>Kickxellaceae</taxon>
        <taxon>Linderina</taxon>
    </lineage>
</organism>
<keyword evidence="2" id="KW-1185">Reference proteome</keyword>
<dbReference type="Proteomes" id="UP001150603">
    <property type="component" value="Unassembled WGS sequence"/>
</dbReference>
<name>A0ACC1IZ73_9FUNG</name>
<accession>A0ACC1IZ73</accession>
<protein>
    <submittedName>
        <fullName evidence="1">Target of rapamycin complex 1 subunit kog1</fullName>
    </submittedName>
</protein>
<evidence type="ECO:0000313" key="2">
    <source>
        <dbReference type="Proteomes" id="UP001150603"/>
    </source>
</evidence>
<proteinExistence type="predicted"/>
<dbReference type="EMBL" id="JANBPW010005995">
    <property type="protein sequence ID" value="KAJ1931458.1"/>
    <property type="molecule type" value="Genomic_DNA"/>
</dbReference>
<sequence>MKQITENLQRQFETIQRHARYKTLADCAIEDLKKYSVQFRRGSKDGRVLFYYNGHGVPRPTASGDIWVFNRQFTQYIPVSAADLMAWVGPPGAYIWDCSHAGSVVAAFQKGAKARDTEIARIRRMAQDAGCVLPSGRVPPEDLPAHASSVAAAIAAMQAGQDQDQWEQREQWE</sequence>
<comment type="caution">
    <text evidence="1">The sequence shown here is derived from an EMBL/GenBank/DDBJ whole genome shotgun (WGS) entry which is preliminary data.</text>
</comment>
<evidence type="ECO:0000313" key="1">
    <source>
        <dbReference type="EMBL" id="KAJ1931458.1"/>
    </source>
</evidence>